<evidence type="ECO:0000256" key="1">
    <source>
        <dbReference type="SAM" id="Phobius"/>
    </source>
</evidence>
<keyword evidence="3" id="KW-1185">Reference proteome</keyword>
<evidence type="ECO:0000313" key="2">
    <source>
        <dbReference type="EMBL" id="OMJ67015.1"/>
    </source>
</evidence>
<name>A0A1R2ARF4_9CILI</name>
<protein>
    <submittedName>
        <fullName evidence="2">Uncharacterized protein</fullName>
    </submittedName>
</protein>
<reference evidence="2 3" key="1">
    <citation type="submission" date="2016-11" db="EMBL/GenBank/DDBJ databases">
        <title>The macronuclear genome of Stentor coeruleus: a giant cell with tiny introns.</title>
        <authorList>
            <person name="Slabodnick M."/>
            <person name="Ruby J.G."/>
            <person name="Reiff S.B."/>
            <person name="Swart E.C."/>
            <person name="Gosai S."/>
            <person name="Prabakaran S."/>
            <person name="Witkowska E."/>
            <person name="Larue G.E."/>
            <person name="Fisher S."/>
            <person name="Freeman R.M."/>
            <person name="Gunawardena J."/>
            <person name="Chu W."/>
            <person name="Stover N.A."/>
            <person name="Gregory B.D."/>
            <person name="Nowacki M."/>
            <person name="Derisi J."/>
            <person name="Roy S.W."/>
            <person name="Marshall W.F."/>
            <person name="Sood P."/>
        </authorList>
    </citation>
    <scope>NUCLEOTIDE SEQUENCE [LARGE SCALE GENOMIC DNA]</scope>
    <source>
        <strain evidence="2">WM001</strain>
    </source>
</reference>
<evidence type="ECO:0000313" key="3">
    <source>
        <dbReference type="Proteomes" id="UP000187209"/>
    </source>
</evidence>
<comment type="caution">
    <text evidence="2">The sequence shown here is derived from an EMBL/GenBank/DDBJ whole genome shotgun (WGS) entry which is preliminary data.</text>
</comment>
<dbReference type="Proteomes" id="UP000187209">
    <property type="component" value="Unassembled WGS sequence"/>
</dbReference>
<dbReference type="AlphaFoldDB" id="A0A1R2ARF4"/>
<keyword evidence="1" id="KW-1133">Transmembrane helix</keyword>
<keyword evidence="1" id="KW-0472">Membrane</keyword>
<accession>A0A1R2ARF4</accession>
<sequence>MNRLNIGLGLGLGVSSFIYFTSIFSFTSIIYDDEKCSKQYLGLKLCKEANGKYARCDDAKYDLSACFIKNLKT</sequence>
<gene>
    <name evidence="2" type="ORF">SteCoe_35941</name>
</gene>
<proteinExistence type="predicted"/>
<feature type="transmembrane region" description="Helical" evidence="1">
    <location>
        <begin position="6"/>
        <end position="31"/>
    </location>
</feature>
<organism evidence="2 3">
    <name type="scientific">Stentor coeruleus</name>
    <dbReference type="NCBI Taxonomy" id="5963"/>
    <lineage>
        <taxon>Eukaryota</taxon>
        <taxon>Sar</taxon>
        <taxon>Alveolata</taxon>
        <taxon>Ciliophora</taxon>
        <taxon>Postciliodesmatophora</taxon>
        <taxon>Heterotrichea</taxon>
        <taxon>Heterotrichida</taxon>
        <taxon>Stentoridae</taxon>
        <taxon>Stentor</taxon>
    </lineage>
</organism>
<dbReference type="EMBL" id="MPUH01001582">
    <property type="protein sequence ID" value="OMJ67015.1"/>
    <property type="molecule type" value="Genomic_DNA"/>
</dbReference>
<keyword evidence="1" id="KW-0812">Transmembrane</keyword>